<comment type="similarity">
    <text evidence="2 5">Belongs to the PanB family.</text>
</comment>
<dbReference type="GO" id="GO:0015940">
    <property type="term" value="P:pantothenate biosynthetic process"/>
    <property type="evidence" value="ECO:0007669"/>
    <property type="project" value="UniProtKB-UniRule"/>
</dbReference>
<dbReference type="GO" id="GO:0003864">
    <property type="term" value="F:3-methyl-2-oxobutanoate hydroxymethyltransferase activity"/>
    <property type="evidence" value="ECO:0007669"/>
    <property type="project" value="UniProtKB-UniRule"/>
</dbReference>
<dbReference type="GO" id="GO:0032259">
    <property type="term" value="P:methylation"/>
    <property type="evidence" value="ECO:0007669"/>
    <property type="project" value="UniProtKB-KW"/>
</dbReference>
<evidence type="ECO:0000256" key="6">
    <source>
        <dbReference type="PIRSR" id="PIRSR000388-1"/>
    </source>
</evidence>
<reference evidence="10" key="1">
    <citation type="submission" date="2016-10" db="EMBL/GenBank/DDBJ databases">
        <authorList>
            <person name="Varghese N."/>
            <person name="Submissions S."/>
        </authorList>
    </citation>
    <scope>NUCLEOTIDE SEQUENCE [LARGE SCALE GENOMIC DNA]</scope>
    <source>
        <strain evidence="10">CGMCC 1.10118</strain>
    </source>
</reference>
<keyword evidence="5 8" id="KW-0460">Magnesium</keyword>
<evidence type="ECO:0000313" key="9">
    <source>
        <dbReference type="EMBL" id="SDX67063.1"/>
    </source>
</evidence>
<dbReference type="EMBL" id="FNPB01000001">
    <property type="protein sequence ID" value="SDX67063.1"/>
    <property type="molecule type" value="Genomic_DNA"/>
</dbReference>
<evidence type="ECO:0000256" key="2">
    <source>
        <dbReference type="ARBA" id="ARBA00008676"/>
    </source>
</evidence>
<dbReference type="Proteomes" id="UP000199170">
    <property type="component" value="Unassembled WGS sequence"/>
</dbReference>
<dbReference type="EC" id="2.1.2.11" evidence="5"/>
<dbReference type="Pfam" id="PF02548">
    <property type="entry name" value="Pantoate_transf"/>
    <property type="match status" value="1"/>
</dbReference>
<dbReference type="NCBIfam" id="TIGR00222">
    <property type="entry name" value="panB"/>
    <property type="match status" value="1"/>
</dbReference>
<dbReference type="CDD" id="cd06557">
    <property type="entry name" value="KPHMT-like"/>
    <property type="match status" value="1"/>
</dbReference>
<comment type="subcellular location">
    <subcellularLocation>
        <location evidence="5">Cytoplasm</location>
    </subcellularLocation>
</comment>
<dbReference type="InterPro" id="IPR003700">
    <property type="entry name" value="Pantoate_hydroxy_MeTrfase"/>
</dbReference>
<keyword evidence="4 5" id="KW-0173">Coenzyme A biosynthesis</keyword>
<comment type="catalytic activity">
    <reaction evidence="5">
        <text>(6R)-5,10-methylene-5,6,7,8-tetrahydrofolate + 3-methyl-2-oxobutanoate + H2O = 2-dehydropantoate + (6S)-5,6,7,8-tetrahydrofolate</text>
        <dbReference type="Rhea" id="RHEA:11824"/>
        <dbReference type="ChEBI" id="CHEBI:11561"/>
        <dbReference type="ChEBI" id="CHEBI:11851"/>
        <dbReference type="ChEBI" id="CHEBI:15377"/>
        <dbReference type="ChEBI" id="CHEBI:15636"/>
        <dbReference type="ChEBI" id="CHEBI:57453"/>
        <dbReference type="EC" id="2.1.2.11"/>
    </reaction>
</comment>
<organism evidence="9 10">
    <name type="scientific">Halobellus clavatus</name>
    <dbReference type="NCBI Taxonomy" id="660517"/>
    <lineage>
        <taxon>Archaea</taxon>
        <taxon>Methanobacteriati</taxon>
        <taxon>Methanobacteriota</taxon>
        <taxon>Stenosarchaea group</taxon>
        <taxon>Halobacteria</taxon>
        <taxon>Halobacteriales</taxon>
        <taxon>Haloferacaceae</taxon>
        <taxon>Halobellus</taxon>
    </lineage>
</organism>
<comment type="pathway">
    <text evidence="5">Cofactor biosynthesis; coenzyme A biosynthesis.</text>
</comment>
<feature type="binding site" evidence="5 8">
    <location>
        <position position="79"/>
    </location>
    <ligand>
        <name>Mg(2+)</name>
        <dbReference type="ChEBI" id="CHEBI:18420"/>
    </ligand>
</feature>
<dbReference type="InterPro" id="IPR015813">
    <property type="entry name" value="Pyrv/PenolPyrv_kinase-like_dom"/>
</dbReference>
<evidence type="ECO:0000256" key="5">
    <source>
        <dbReference type="HAMAP-Rule" id="MF_00156"/>
    </source>
</evidence>
<keyword evidence="10" id="KW-1185">Reference proteome</keyword>
<keyword evidence="5 8" id="KW-0479">Metal-binding</keyword>
<dbReference type="GO" id="GO:0015937">
    <property type="term" value="P:coenzyme A biosynthetic process"/>
    <property type="evidence" value="ECO:0007669"/>
    <property type="project" value="UniProtKB-UniRule"/>
</dbReference>
<evidence type="ECO:0000313" key="10">
    <source>
        <dbReference type="Proteomes" id="UP000199170"/>
    </source>
</evidence>
<evidence type="ECO:0000256" key="8">
    <source>
        <dbReference type="PIRSR" id="PIRSR000388-3"/>
    </source>
</evidence>
<keyword evidence="3 5" id="KW-0808">Transferase</keyword>
<sequence>MTTVASIREQDEAITVLTAYDAATAELVEAADIDVILVGDSLGNATLGYDSTLPVTMDDVARATDAVTRATDDTLVVTDLPFLSYGVETAQSLENAGRLLKESGAQAVKIESGPHTVDLTERLTQLGIPVMAHLGLTPQHVHGIGGYTRQGTTEERAAEIIDLAEAHQAAGAFSLVLEHVPREVGKAVTEAVEMPVIGIGAGPDTDGQVLVIDDAVGLSASVPPFAAAFGDVRTEMREAIEAYRDAVVSGSFPAEEHSHSEGLDL</sequence>
<dbReference type="GO" id="GO:0000287">
    <property type="term" value="F:magnesium ion binding"/>
    <property type="evidence" value="ECO:0007669"/>
    <property type="project" value="TreeGrafter"/>
</dbReference>
<dbReference type="InterPro" id="IPR040442">
    <property type="entry name" value="Pyrv_kinase-like_dom_sf"/>
</dbReference>
<evidence type="ECO:0000256" key="3">
    <source>
        <dbReference type="ARBA" id="ARBA00022679"/>
    </source>
</evidence>
<feature type="binding site" evidence="5 7">
    <location>
        <position position="79"/>
    </location>
    <ligand>
        <name>3-methyl-2-oxobutanoate</name>
        <dbReference type="ChEBI" id="CHEBI:11851"/>
    </ligand>
</feature>
<name>A0A1H3DKN8_9EURY</name>
<comment type="pathway">
    <text evidence="1">Cofactor biosynthesis; (R)-pantothenate biosynthesis; (R)-pantoate from 3-methyl-2-oxobutanoate: step 1/2.</text>
</comment>
<evidence type="ECO:0000256" key="7">
    <source>
        <dbReference type="PIRSR" id="PIRSR000388-2"/>
    </source>
</evidence>
<keyword evidence="9" id="KW-0489">Methyltransferase</keyword>
<dbReference type="GO" id="GO:0005737">
    <property type="term" value="C:cytoplasm"/>
    <property type="evidence" value="ECO:0007669"/>
    <property type="project" value="UniProtKB-SubCell"/>
</dbReference>
<dbReference type="PIRSF" id="PIRSF000388">
    <property type="entry name" value="Pantoate_hydroxy_MeTrfase"/>
    <property type="match status" value="1"/>
</dbReference>
<feature type="binding site" evidence="5 8">
    <location>
        <position position="111"/>
    </location>
    <ligand>
        <name>Mg(2+)</name>
        <dbReference type="ChEBI" id="CHEBI:18420"/>
    </ligand>
</feature>
<gene>
    <name evidence="5" type="primary">panB</name>
    <name evidence="9" type="ORF">SAMN04487946_101637</name>
</gene>
<dbReference type="SUPFAM" id="SSF51621">
    <property type="entry name" value="Phosphoenolpyruvate/pyruvate domain"/>
    <property type="match status" value="1"/>
</dbReference>
<dbReference type="NCBIfam" id="NF001452">
    <property type="entry name" value="PRK00311.1"/>
    <property type="match status" value="1"/>
</dbReference>
<dbReference type="UniPathway" id="UPA00241"/>
<dbReference type="PANTHER" id="PTHR20881">
    <property type="entry name" value="3-METHYL-2-OXOBUTANOATE HYDROXYMETHYLTRANSFERASE"/>
    <property type="match status" value="1"/>
</dbReference>
<dbReference type="STRING" id="660517.SAMN04487946_101637"/>
<feature type="binding site" evidence="5 7">
    <location>
        <begin position="40"/>
        <end position="41"/>
    </location>
    <ligand>
        <name>3-methyl-2-oxobutanoate</name>
        <dbReference type="ChEBI" id="CHEBI:11851"/>
    </ligand>
</feature>
<dbReference type="GO" id="GO:0008168">
    <property type="term" value="F:methyltransferase activity"/>
    <property type="evidence" value="ECO:0007669"/>
    <property type="project" value="UniProtKB-KW"/>
</dbReference>
<feature type="binding site" evidence="5 7">
    <location>
        <position position="109"/>
    </location>
    <ligand>
        <name>3-methyl-2-oxobutanoate</name>
        <dbReference type="ChEBI" id="CHEBI:11851"/>
    </ligand>
</feature>
<evidence type="ECO:0000256" key="1">
    <source>
        <dbReference type="ARBA" id="ARBA00005033"/>
    </source>
</evidence>
<comment type="function">
    <text evidence="5">Catalyzes the reversible reaction in which hydroxymethyl group from 5,10-methylenetetrahydrofolate is transferred onto alpha-ketoisovalerate to form ketopantoate.</text>
</comment>
<feature type="binding site" evidence="5 8">
    <location>
        <position position="40"/>
    </location>
    <ligand>
        <name>Mg(2+)</name>
        <dbReference type="ChEBI" id="CHEBI:18420"/>
    </ligand>
</feature>
<dbReference type="Gene3D" id="3.20.20.60">
    <property type="entry name" value="Phosphoenolpyruvate-binding domains"/>
    <property type="match status" value="1"/>
</dbReference>
<dbReference type="HAMAP" id="MF_00156">
    <property type="entry name" value="PanB"/>
    <property type="match status" value="1"/>
</dbReference>
<dbReference type="PANTHER" id="PTHR20881:SF0">
    <property type="entry name" value="3-METHYL-2-OXOBUTANOATE HYDROXYMETHYLTRANSFERASE"/>
    <property type="match status" value="1"/>
</dbReference>
<proteinExistence type="inferred from homology"/>
<dbReference type="FunFam" id="3.20.20.60:FF:000003">
    <property type="entry name" value="3-methyl-2-oxobutanoate hydroxymethyltransferase"/>
    <property type="match status" value="1"/>
</dbReference>
<dbReference type="AlphaFoldDB" id="A0A1H3DKN8"/>
<dbReference type="RefSeq" id="WP_089765037.1">
    <property type="nucleotide sequence ID" value="NZ_FNPB01000001.1"/>
</dbReference>
<comment type="subunit">
    <text evidence="5">Homodecamer; pentamer of dimers.</text>
</comment>
<dbReference type="OrthoDB" id="8414at2157"/>
<comment type="cofactor">
    <cofactor evidence="5 8">
        <name>Mg(2+)</name>
        <dbReference type="ChEBI" id="CHEBI:18420"/>
    </cofactor>
    <text evidence="5 8">Binds 1 Mg(2+) ion per subunit.</text>
</comment>
<evidence type="ECO:0000256" key="4">
    <source>
        <dbReference type="ARBA" id="ARBA00022993"/>
    </source>
</evidence>
<accession>A0A1H3DKN8</accession>
<protein>
    <recommendedName>
        <fullName evidence="5">3-methyl-2-oxobutanoate hydroxymethyltransferase</fullName>
        <ecNumber evidence="5">2.1.2.11</ecNumber>
    </recommendedName>
    <alternativeName>
        <fullName evidence="5">Ketopantoate hydroxymethyltransferase</fullName>
        <shortName evidence="5">KPHMT</shortName>
    </alternativeName>
</protein>
<keyword evidence="5" id="KW-0963">Cytoplasm</keyword>
<feature type="active site" description="Proton acceptor" evidence="5 6">
    <location>
        <position position="178"/>
    </location>
</feature>